<name>A0A9D2C9L1_9MICO</name>
<sequence length="121" mass="12845">MSPNNRGLARAILLVTGMLVLAAGIGALGWSFAPQWVSDSLTGIEAAVPAQLTETAVTPWGWHAPWWGVAGAAVSILAFLFSLIFITSRRRGITGLSSVLCKRHVSWMNLEVSVDAVGVDE</sequence>
<keyword evidence="1" id="KW-1133">Transmembrane helix</keyword>
<reference evidence="2" key="2">
    <citation type="submission" date="2021-04" db="EMBL/GenBank/DDBJ databases">
        <authorList>
            <person name="Gilroy R."/>
        </authorList>
    </citation>
    <scope>NUCLEOTIDE SEQUENCE</scope>
    <source>
        <strain evidence="2">ChiGjej1B1-98</strain>
    </source>
</reference>
<comment type="caution">
    <text evidence="2">The sequence shown here is derived from an EMBL/GenBank/DDBJ whole genome shotgun (WGS) entry which is preliminary data.</text>
</comment>
<dbReference type="EMBL" id="DXDC01000415">
    <property type="protein sequence ID" value="HIY67336.1"/>
    <property type="molecule type" value="Genomic_DNA"/>
</dbReference>
<evidence type="ECO:0000313" key="3">
    <source>
        <dbReference type="Proteomes" id="UP000824005"/>
    </source>
</evidence>
<evidence type="ECO:0000313" key="2">
    <source>
        <dbReference type="EMBL" id="HIY67336.1"/>
    </source>
</evidence>
<reference evidence="2" key="1">
    <citation type="journal article" date="2021" name="PeerJ">
        <title>Extensive microbial diversity within the chicken gut microbiome revealed by metagenomics and culture.</title>
        <authorList>
            <person name="Gilroy R."/>
            <person name="Ravi A."/>
            <person name="Getino M."/>
            <person name="Pursley I."/>
            <person name="Horton D.L."/>
            <person name="Alikhan N.F."/>
            <person name="Baker D."/>
            <person name="Gharbi K."/>
            <person name="Hall N."/>
            <person name="Watson M."/>
            <person name="Adriaenssens E.M."/>
            <person name="Foster-Nyarko E."/>
            <person name="Jarju S."/>
            <person name="Secka A."/>
            <person name="Antonio M."/>
            <person name="Oren A."/>
            <person name="Chaudhuri R.R."/>
            <person name="La Ragione R."/>
            <person name="Hildebrand F."/>
            <person name="Pallen M.J."/>
        </authorList>
    </citation>
    <scope>NUCLEOTIDE SEQUENCE</scope>
    <source>
        <strain evidence="2">ChiGjej1B1-98</strain>
    </source>
</reference>
<keyword evidence="1" id="KW-0812">Transmembrane</keyword>
<accession>A0A9D2C9L1</accession>
<organism evidence="2 3">
    <name type="scientific">Candidatus Agrococcus pullicola</name>
    <dbReference type="NCBI Taxonomy" id="2838429"/>
    <lineage>
        <taxon>Bacteria</taxon>
        <taxon>Bacillati</taxon>
        <taxon>Actinomycetota</taxon>
        <taxon>Actinomycetes</taxon>
        <taxon>Micrococcales</taxon>
        <taxon>Microbacteriaceae</taxon>
        <taxon>Agrococcus</taxon>
    </lineage>
</organism>
<feature type="transmembrane region" description="Helical" evidence="1">
    <location>
        <begin position="66"/>
        <end position="86"/>
    </location>
</feature>
<proteinExistence type="predicted"/>
<gene>
    <name evidence="2" type="ORF">H9830_13805</name>
</gene>
<feature type="transmembrane region" description="Helical" evidence="1">
    <location>
        <begin position="12"/>
        <end position="33"/>
    </location>
</feature>
<dbReference type="Proteomes" id="UP000824005">
    <property type="component" value="Unassembled WGS sequence"/>
</dbReference>
<keyword evidence="1" id="KW-0472">Membrane</keyword>
<protein>
    <submittedName>
        <fullName evidence="2">Uncharacterized protein</fullName>
    </submittedName>
</protein>
<evidence type="ECO:0000256" key="1">
    <source>
        <dbReference type="SAM" id="Phobius"/>
    </source>
</evidence>
<dbReference type="AlphaFoldDB" id="A0A9D2C9L1"/>